<gene>
    <name evidence="2" type="ORF">BaRGS_00013445</name>
</gene>
<accession>A0ABD0L715</accession>
<feature type="compositionally biased region" description="Low complexity" evidence="1">
    <location>
        <begin position="34"/>
        <end position="45"/>
    </location>
</feature>
<proteinExistence type="predicted"/>
<dbReference type="EMBL" id="JACVVK020000076">
    <property type="protein sequence ID" value="KAK7495263.1"/>
    <property type="molecule type" value="Genomic_DNA"/>
</dbReference>
<sequence>MPQWSVSMSVGYHGWYANKARTHQSIHLLYTPPGGLAAQRRGQGQINERRRTRTELPTPSSLSRSPAEGRELAYWPSAVPTLAPE</sequence>
<dbReference type="Proteomes" id="UP001519460">
    <property type="component" value="Unassembled WGS sequence"/>
</dbReference>
<comment type="caution">
    <text evidence="2">The sequence shown here is derived from an EMBL/GenBank/DDBJ whole genome shotgun (WGS) entry which is preliminary data.</text>
</comment>
<evidence type="ECO:0000313" key="2">
    <source>
        <dbReference type="EMBL" id="KAK7495263.1"/>
    </source>
</evidence>
<dbReference type="AlphaFoldDB" id="A0ABD0L715"/>
<protein>
    <submittedName>
        <fullName evidence="2">Uncharacterized protein</fullName>
    </submittedName>
</protein>
<evidence type="ECO:0000313" key="3">
    <source>
        <dbReference type="Proteomes" id="UP001519460"/>
    </source>
</evidence>
<evidence type="ECO:0000256" key="1">
    <source>
        <dbReference type="SAM" id="MobiDB-lite"/>
    </source>
</evidence>
<name>A0ABD0L715_9CAEN</name>
<reference evidence="2 3" key="1">
    <citation type="journal article" date="2023" name="Sci. Data">
        <title>Genome assembly of the Korean intertidal mud-creeper Batillaria attramentaria.</title>
        <authorList>
            <person name="Patra A.K."/>
            <person name="Ho P.T."/>
            <person name="Jun S."/>
            <person name="Lee S.J."/>
            <person name="Kim Y."/>
            <person name="Won Y.J."/>
        </authorList>
    </citation>
    <scope>NUCLEOTIDE SEQUENCE [LARGE SCALE GENOMIC DNA]</scope>
    <source>
        <strain evidence="2">Wonlab-2016</strain>
    </source>
</reference>
<feature type="region of interest" description="Disordered" evidence="1">
    <location>
        <begin position="33"/>
        <end position="85"/>
    </location>
</feature>
<organism evidence="2 3">
    <name type="scientific">Batillaria attramentaria</name>
    <dbReference type="NCBI Taxonomy" id="370345"/>
    <lineage>
        <taxon>Eukaryota</taxon>
        <taxon>Metazoa</taxon>
        <taxon>Spiralia</taxon>
        <taxon>Lophotrochozoa</taxon>
        <taxon>Mollusca</taxon>
        <taxon>Gastropoda</taxon>
        <taxon>Caenogastropoda</taxon>
        <taxon>Sorbeoconcha</taxon>
        <taxon>Cerithioidea</taxon>
        <taxon>Batillariidae</taxon>
        <taxon>Batillaria</taxon>
    </lineage>
</organism>
<keyword evidence="3" id="KW-1185">Reference proteome</keyword>